<name>A0ABZ2FNZ7_9PSED</name>
<dbReference type="Proteomes" id="UP001372714">
    <property type="component" value="Chromosome"/>
</dbReference>
<dbReference type="Gene3D" id="3.30.70.360">
    <property type="match status" value="1"/>
</dbReference>
<protein>
    <submittedName>
        <fullName evidence="3">M20 aminoacylase family protein</fullName>
    </submittedName>
</protein>
<accession>A0ABZ2FNZ7</accession>
<evidence type="ECO:0000313" key="3">
    <source>
        <dbReference type="EMBL" id="WWM66553.1"/>
    </source>
</evidence>
<keyword evidence="1" id="KW-0378">Hydrolase</keyword>
<keyword evidence="4" id="KW-1185">Reference proteome</keyword>
<feature type="domain" description="Peptidase M20 dimerisation" evidence="2">
    <location>
        <begin position="196"/>
        <end position="291"/>
    </location>
</feature>
<dbReference type="EMBL" id="CP145723">
    <property type="protein sequence ID" value="WWM66553.1"/>
    <property type="molecule type" value="Genomic_DNA"/>
</dbReference>
<dbReference type="SUPFAM" id="SSF55031">
    <property type="entry name" value="Bacterial exopeptidase dimerisation domain"/>
    <property type="match status" value="1"/>
</dbReference>
<dbReference type="PANTHER" id="PTHR11014">
    <property type="entry name" value="PEPTIDASE M20 FAMILY MEMBER"/>
    <property type="match status" value="1"/>
</dbReference>
<dbReference type="InterPro" id="IPR017439">
    <property type="entry name" value="Amidohydrolase"/>
</dbReference>
<dbReference type="InterPro" id="IPR036264">
    <property type="entry name" value="Bact_exopeptidase_dim_dom"/>
</dbReference>
<dbReference type="PIRSF" id="PIRSF005962">
    <property type="entry name" value="Pept_M20D_amidohydro"/>
    <property type="match status" value="1"/>
</dbReference>
<dbReference type="InterPro" id="IPR002933">
    <property type="entry name" value="Peptidase_M20"/>
</dbReference>
<gene>
    <name evidence="3" type="ORF">V6W80_23035</name>
</gene>
<organism evidence="3 4">
    <name type="scientific">Pseudomonas benzopyrenica</name>
    <dbReference type="NCBI Taxonomy" id="2993566"/>
    <lineage>
        <taxon>Bacteria</taxon>
        <taxon>Pseudomonadati</taxon>
        <taxon>Pseudomonadota</taxon>
        <taxon>Gammaproteobacteria</taxon>
        <taxon>Pseudomonadales</taxon>
        <taxon>Pseudomonadaceae</taxon>
        <taxon>Pseudomonas</taxon>
    </lineage>
</organism>
<proteinExistence type="predicted"/>
<dbReference type="PANTHER" id="PTHR11014:SF63">
    <property type="entry name" value="METALLOPEPTIDASE, PUTATIVE (AFU_ORTHOLOGUE AFUA_6G09600)-RELATED"/>
    <property type="match status" value="1"/>
</dbReference>
<dbReference type="SUPFAM" id="SSF53187">
    <property type="entry name" value="Zn-dependent exopeptidases"/>
    <property type="match status" value="1"/>
</dbReference>
<dbReference type="Gene3D" id="3.40.630.10">
    <property type="entry name" value="Zn peptidases"/>
    <property type="match status" value="1"/>
</dbReference>
<dbReference type="NCBIfam" id="TIGR01891">
    <property type="entry name" value="amidohydrolases"/>
    <property type="match status" value="1"/>
</dbReference>
<dbReference type="InterPro" id="IPR011650">
    <property type="entry name" value="Peptidase_M20_dimer"/>
</dbReference>
<evidence type="ECO:0000259" key="2">
    <source>
        <dbReference type="Pfam" id="PF07687"/>
    </source>
</evidence>
<evidence type="ECO:0000313" key="4">
    <source>
        <dbReference type="Proteomes" id="UP001372714"/>
    </source>
</evidence>
<reference evidence="3 4" key="1">
    <citation type="submission" date="2024-02" db="EMBL/GenBank/DDBJ databases">
        <title>The whole genome sequence of Pseudomonas benzopyrenica MLY92.</title>
        <authorList>
            <person name="Liu Y."/>
        </authorList>
    </citation>
    <scope>NUCLEOTIDE SEQUENCE [LARGE SCALE GENOMIC DNA]</scope>
    <source>
        <strain evidence="3 4">MLY92</strain>
    </source>
</reference>
<evidence type="ECO:0000256" key="1">
    <source>
        <dbReference type="ARBA" id="ARBA00022801"/>
    </source>
</evidence>
<dbReference type="Pfam" id="PF07687">
    <property type="entry name" value="M20_dimer"/>
    <property type="match status" value="1"/>
</dbReference>
<dbReference type="Pfam" id="PF01546">
    <property type="entry name" value="Peptidase_M20"/>
    <property type="match status" value="1"/>
</dbReference>
<sequence>MSLATAADQDATARHIAGYLPDMVALRRDIHRHPELGYQEQRTSDLVAAALSGWGYEVHRGLGGTGVVGTLRAGSGSGSKVLGIRADMDALPILETTGLDYASQHPGRMHACGHDGHTTTLLTAARCLAETRAFDGTLHLIFQPAEEGLGGALKMMQDGLFELFPCDQVFGLHNMPGVPTGKFCFVDGAAMASSDTALLRIRGQGGHGAVPDKAVDPIVASAATVMALQTVVSRNVAPLDTAVVTVGSIHGGEASNVIPDAVEMKLTIRAFQDSTRDLLEQRIGALVRAQAESFGATAELDYQRGYPVLVNHDGPTAFARQVAVDHFGADALHPFAPIPASEDFAYMLQQVPGCYLFVGNGPSANLHNPAYDFNDALLPVGARYWVKLTEAFLTA</sequence>
<dbReference type="CDD" id="cd05666">
    <property type="entry name" value="M20_Acy1-like"/>
    <property type="match status" value="1"/>
</dbReference>
<dbReference type="RefSeq" id="WP_338545457.1">
    <property type="nucleotide sequence ID" value="NZ_CP145723.1"/>
</dbReference>